<dbReference type="Proteomes" id="UP001054837">
    <property type="component" value="Unassembled WGS sequence"/>
</dbReference>
<comment type="caution">
    <text evidence="8">The sequence shown here is derived from an EMBL/GenBank/DDBJ whole genome shotgun (WGS) entry which is preliminary data.</text>
</comment>
<feature type="domain" description="Glucose-methanol-choline oxidoreductase N-terminal" evidence="6">
    <location>
        <begin position="44"/>
        <end position="337"/>
    </location>
</feature>
<dbReference type="InterPro" id="IPR012132">
    <property type="entry name" value="GMC_OxRdtase"/>
</dbReference>
<comment type="cofactor">
    <cofactor evidence="1 5">
        <name>FAD</name>
        <dbReference type="ChEBI" id="CHEBI:57692"/>
    </cofactor>
</comment>
<evidence type="ECO:0000256" key="2">
    <source>
        <dbReference type="ARBA" id="ARBA00010790"/>
    </source>
</evidence>
<sequence>MYNLTLETSYPTPYAASQLLPLILLSMAGQKHTPDTKTEIKDAYDYIIVGGGSAGSVVASRLAEKHCVNVLLLEAGKSPPKVTDIPTVARSFIQSDIDWIYSTAPQEHTGAGLVNRSVAWPSGKAIGGSGVINAMLNLRGNSKNYDDWAAGGAVGWSYDEVLPYFKKLENNTNSDFAHNGFHGVEGPISVSKPEYESELKAAVFDYAEKKGYRIGDINGGQATGFYDLQATIGKGQRCSAAKAYLVPKEDEPNLDIVAKAFVTKIIIENQQAKGVEFDFNGEKRQVRAYKEVIMAAGTVNTAQLLMLSGIGPRAELEKHKIPVKVDLPVGKNLQDHWAALINFELGRKIKPFVKKQTDTAEIHKYITSKKGPLTSPQGVNLLAFLNRNEPIAEGNYPDHQLYFWEGATGPAEKQLNIKPEYFEAIFGPYKEKPFFMCLSQILHPKSRGEVTLRSSSPYDPPVIDPKYFSHPDDMDVIVEGLKKCKAIGQSESLKKIGAKLFTTVFPGCEDSRNNDDQYFRCISRAIVITLNHQIGTAKMGNPRDPSVVVDPKLRVKLVRNLRVVDASVMPSIPGGNTNVPTMMVAEKASDIIKEDIKCEDDNDLHAFVADY</sequence>
<evidence type="ECO:0000256" key="1">
    <source>
        <dbReference type="ARBA" id="ARBA00001974"/>
    </source>
</evidence>
<name>A0AAV4M851_9ARAC</name>
<keyword evidence="9" id="KW-1185">Reference proteome</keyword>
<dbReference type="InterPro" id="IPR036188">
    <property type="entry name" value="FAD/NAD-bd_sf"/>
</dbReference>
<keyword evidence="4 5" id="KW-0274">FAD</keyword>
<dbReference type="PIRSF" id="PIRSF000137">
    <property type="entry name" value="Alcohol_oxidase"/>
    <property type="match status" value="1"/>
</dbReference>
<dbReference type="PANTHER" id="PTHR11552">
    <property type="entry name" value="GLUCOSE-METHANOL-CHOLINE GMC OXIDOREDUCTASE"/>
    <property type="match status" value="1"/>
</dbReference>
<dbReference type="GO" id="GO:0016614">
    <property type="term" value="F:oxidoreductase activity, acting on CH-OH group of donors"/>
    <property type="evidence" value="ECO:0007669"/>
    <property type="project" value="InterPro"/>
</dbReference>
<evidence type="ECO:0000313" key="9">
    <source>
        <dbReference type="Proteomes" id="UP001054837"/>
    </source>
</evidence>
<evidence type="ECO:0000256" key="5">
    <source>
        <dbReference type="PIRSR" id="PIRSR000137-2"/>
    </source>
</evidence>
<dbReference type="InterPro" id="IPR000172">
    <property type="entry name" value="GMC_OxRdtase_N"/>
</dbReference>
<dbReference type="GO" id="GO:0050660">
    <property type="term" value="F:flavin adenine dinucleotide binding"/>
    <property type="evidence" value="ECO:0007669"/>
    <property type="project" value="InterPro"/>
</dbReference>
<reference evidence="8 9" key="1">
    <citation type="submission" date="2021-06" db="EMBL/GenBank/DDBJ databases">
        <title>Caerostris darwini draft genome.</title>
        <authorList>
            <person name="Kono N."/>
            <person name="Arakawa K."/>
        </authorList>
    </citation>
    <scope>NUCLEOTIDE SEQUENCE [LARGE SCALE GENOMIC DNA]</scope>
</reference>
<dbReference type="Pfam" id="PF00732">
    <property type="entry name" value="GMC_oxred_N"/>
    <property type="match status" value="1"/>
</dbReference>
<feature type="domain" description="Glucose-methanol-choline oxidoreductase C-terminal" evidence="7">
    <location>
        <begin position="444"/>
        <end position="585"/>
    </location>
</feature>
<accession>A0AAV4M851</accession>
<dbReference type="PANTHER" id="PTHR11552:SF147">
    <property type="entry name" value="CHOLINE DEHYDROGENASE, MITOCHONDRIAL"/>
    <property type="match status" value="1"/>
</dbReference>
<dbReference type="Gene3D" id="3.50.50.60">
    <property type="entry name" value="FAD/NAD(P)-binding domain"/>
    <property type="match status" value="1"/>
</dbReference>
<keyword evidence="3" id="KW-0285">Flavoprotein</keyword>
<evidence type="ECO:0000259" key="7">
    <source>
        <dbReference type="Pfam" id="PF05199"/>
    </source>
</evidence>
<comment type="similarity">
    <text evidence="2">Belongs to the GMC oxidoreductase family.</text>
</comment>
<evidence type="ECO:0000313" key="8">
    <source>
        <dbReference type="EMBL" id="GIX68544.1"/>
    </source>
</evidence>
<feature type="binding site" evidence="5">
    <location>
        <position position="262"/>
    </location>
    <ligand>
        <name>FAD</name>
        <dbReference type="ChEBI" id="CHEBI:57692"/>
    </ligand>
</feature>
<proteinExistence type="inferred from homology"/>
<dbReference type="EMBL" id="BPLQ01000182">
    <property type="protein sequence ID" value="GIX68544.1"/>
    <property type="molecule type" value="Genomic_DNA"/>
</dbReference>
<dbReference type="AlphaFoldDB" id="A0AAV4M851"/>
<organism evidence="8 9">
    <name type="scientific">Caerostris darwini</name>
    <dbReference type="NCBI Taxonomy" id="1538125"/>
    <lineage>
        <taxon>Eukaryota</taxon>
        <taxon>Metazoa</taxon>
        <taxon>Ecdysozoa</taxon>
        <taxon>Arthropoda</taxon>
        <taxon>Chelicerata</taxon>
        <taxon>Arachnida</taxon>
        <taxon>Araneae</taxon>
        <taxon>Araneomorphae</taxon>
        <taxon>Entelegynae</taxon>
        <taxon>Araneoidea</taxon>
        <taxon>Araneidae</taxon>
        <taxon>Caerostris</taxon>
    </lineage>
</organism>
<evidence type="ECO:0000256" key="4">
    <source>
        <dbReference type="ARBA" id="ARBA00022827"/>
    </source>
</evidence>
<dbReference type="SUPFAM" id="SSF51905">
    <property type="entry name" value="FAD/NAD(P)-binding domain"/>
    <property type="match status" value="1"/>
</dbReference>
<dbReference type="InterPro" id="IPR007867">
    <property type="entry name" value="GMC_OxRtase_C"/>
</dbReference>
<evidence type="ECO:0000259" key="6">
    <source>
        <dbReference type="Pfam" id="PF00732"/>
    </source>
</evidence>
<protein>
    <submittedName>
        <fullName evidence="8">Glucose dehydrogenase</fullName>
    </submittedName>
</protein>
<dbReference type="Pfam" id="PF05199">
    <property type="entry name" value="GMC_oxred_C"/>
    <property type="match status" value="1"/>
</dbReference>
<dbReference type="SUPFAM" id="SSF54373">
    <property type="entry name" value="FAD-linked reductases, C-terminal domain"/>
    <property type="match status" value="1"/>
</dbReference>
<dbReference type="Gene3D" id="3.30.560.10">
    <property type="entry name" value="Glucose Oxidase, domain 3"/>
    <property type="match status" value="1"/>
</dbReference>
<evidence type="ECO:0000256" key="3">
    <source>
        <dbReference type="ARBA" id="ARBA00022630"/>
    </source>
</evidence>
<gene>
    <name evidence="8" type="primary">Gld</name>
    <name evidence="8" type="ORF">CDAR_515261</name>
</gene>